<sequence>MGQLNLCPFRSELIVIDVKNFPFLGHYRESFGEIFWGLGLHPLHCVSPHYRAVYPCRDYLIYLSEIWGPL</sequence>
<comment type="caution">
    <text evidence="1">The sequence shown here is derived from an EMBL/GenBank/DDBJ whole genome shotgun (WGS) entry which is preliminary data.</text>
</comment>
<keyword evidence="2" id="KW-1185">Reference proteome</keyword>
<reference evidence="1" key="2">
    <citation type="submission" date="2014-03" db="EMBL/GenBank/DDBJ databases">
        <title>Candidatus Competibacter-lineage genomes retrieved from metagenomes reveal functional metabolic diversity.</title>
        <authorList>
            <person name="McIlroy S.J."/>
            <person name="Albertsen M."/>
            <person name="Andresen E.K."/>
            <person name="Saunders A.M."/>
            <person name="Kristiansen R."/>
            <person name="Stokholm-Bjerregaard M."/>
            <person name="Nielsen K.L."/>
            <person name="Nielsen P.H."/>
        </authorList>
    </citation>
    <scope>NUCLEOTIDE SEQUENCE</scope>
    <source>
        <strain evidence="1">Run_A_D11</strain>
    </source>
</reference>
<dbReference type="Proteomes" id="UP000035760">
    <property type="component" value="Unassembled WGS sequence"/>
</dbReference>
<evidence type="ECO:0000313" key="1">
    <source>
        <dbReference type="EMBL" id="CDI04756.1"/>
    </source>
</evidence>
<dbReference type="AlphaFoldDB" id="W6M9R4"/>
<dbReference type="EMBL" id="CBTJ020000118">
    <property type="protein sequence ID" value="CDI04756.1"/>
    <property type="molecule type" value="Genomic_DNA"/>
</dbReference>
<gene>
    <name evidence="1" type="ORF">BN873_p60016</name>
</gene>
<accession>W6M9R4</accession>
<name>W6M9R4_9GAMM</name>
<protein>
    <submittedName>
        <fullName evidence="1">Uncharacterized protein</fullName>
    </submittedName>
</protein>
<organism evidence="1 2">
    <name type="scientific">Candidatus Competibacter denitrificans Run_A_D11</name>
    <dbReference type="NCBI Taxonomy" id="1400863"/>
    <lineage>
        <taxon>Bacteria</taxon>
        <taxon>Pseudomonadati</taxon>
        <taxon>Pseudomonadota</taxon>
        <taxon>Gammaproteobacteria</taxon>
        <taxon>Candidatus Competibacteraceae</taxon>
        <taxon>Candidatus Competibacter</taxon>
    </lineage>
</organism>
<proteinExistence type="predicted"/>
<reference evidence="1" key="1">
    <citation type="submission" date="2013-07" db="EMBL/GenBank/DDBJ databases">
        <authorList>
            <person name="McIlroy S."/>
        </authorList>
    </citation>
    <scope>NUCLEOTIDE SEQUENCE [LARGE SCALE GENOMIC DNA]</scope>
    <source>
        <strain evidence="1">Run_A_D11</strain>
    </source>
</reference>
<evidence type="ECO:0000313" key="2">
    <source>
        <dbReference type="Proteomes" id="UP000035760"/>
    </source>
</evidence>